<dbReference type="InterPro" id="IPR013112">
    <property type="entry name" value="FAD-bd_8"/>
</dbReference>
<keyword evidence="2" id="KW-0812">Transmembrane</keyword>
<dbReference type="Proteomes" id="UP001222027">
    <property type="component" value="Unassembled WGS sequence"/>
</dbReference>
<evidence type="ECO:0000256" key="1">
    <source>
        <dbReference type="ARBA" id="ARBA00023002"/>
    </source>
</evidence>
<sequence length="410" mass="47145">MLRTTKEVEEEKKKILTLAMASGVEHGANKMALTATKLLLGEVFLGWLMIWGMLPTHTYRERWLPMLLSKMKTTYFGRLGTNLPILFIAVVGCVYLHIVQKSGCDKRRRRVTGYKRTDPVSHCRYHFINLITTFSRIRHRMFELFFYSHQLYILFLIFYLLHVGISFFYLVLPGVYLFMVDRFLRFLQSRNKVRLVSARLLPSETVELNFSMDPSFHYTPLSILFINVPSIYLIASAVSCNINLESDRLSIIIKKEGSWTEKLCRKVSSSSLDRLEVSVEGPYGPNAMDFLRCVHEFIQKSRHDLISCSCLQVRFYRNAVLWNKKSSTMKAKIQNTEALTDRELESVPHQFIVGATTFCACRDATGKRGLQPRSSLRLALASICSSGRSKSLHFEVDKLQLGDTCVFKTA</sequence>
<evidence type="ECO:0000313" key="5">
    <source>
        <dbReference type="Proteomes" id="UP001222027"/>
    </source>
</evidence>
<dbReference type="GO" id="GO:0000293">
    <property type="term" value="F:ferric-chelate reductase activity"/>
    <property type="evidence" value="ECO:0007669"/>
    <property type="project" value="TreeGrafter"/>
</dbReference>
<keyword evidence="5" id="KW-1185">Reference proteome</keyword>
<keyword evidence="2" id="KW-0472">Membrane</keyword>
<organism evidence="4 5">
    <name type="scientific">Ensete ventricosum</name>
    <name type="common">Abyssinian banana</name>
    <name type="synonym">Musa ensete</name>
    <dbReference type="NCBI Taxonomy" id="4639"/>
    <lineage>
        <taxon>Eukaryota</taxon>
        <taxon>Viridiplantae</taxon>
        <taxon>Streptophyta</taxon>
        <taxon>Embryophyta</taxon>
        <taxon>Tracheophyta</taxon>
        <taxon>Spermatophyta</taxon>
        <taxon>Magnoliopsida</taxon>
        <taxon>Liliopsida</taxon>
        <taxon>Zingiberales</taxon>
        <taxon>Musaceae</taxon>
        <taxon>Ensete</taxon>
    </lineage>
</organism>
<feature type="domain" description="FAD-binding FR-type" evidence="3">
    <location>
        <begin position="188"/>
        <end position="289"/>
    </location>
</feature>
<dbReference type="PANTHER" id="PTHR11972">
    <property type="entry name" value="NADPH OXIDASE"/>
    <property type="match status" value="1"/>
</dbReference>
<dbReference type="InterPro" id="IPR017927">
    <property type="entry name" value="FAD-bd_FR_type"/>
</dbReference>
<evidence type="ECO:0000259" key="3">
    <source>
        <dbReference type="PROSITE" id="PS51384"/>
    </source>
</evidence>
<reference evidence="4 5" key="1">
    <citation type="submission" date="2022-12" db="EMBL/GenBank/DDBJ databases">
        <title>Chromosome-scale assembly of the Ensete ventricosum genome.</title>
        <authorList>
            <person name="Dussert Y."/>
            <person name="Stocks J."/>
            <person name="Wendawek A."/>
            <person name="Woldeyes F."/>
            <person name="Nichols R.A."/>
            <person name="Borrell J.S."/>
        </authorList>
    </citation>
    <scope>NUCLEOTIDE SEQUENCE [LARGE SCALE GENOMIC DNA]</scope>
    <source>
        <strain evidence="5">cv. Maze</strain>
        <tissue evidence="4">Seeds</tissue>
    </source>
</reference>
<protein>
    <recommendedName>
        <fullName evidence="3">FAD-binding FR-type domain-containing protein</fullName>
    </recommendedName>
</protein>
<dbReference type="AlphaFoldDB" id="A0AAV8Q8N6"/>
<dbReference type="EMBL" id="JAQQAF010000008">
    <property type="protein sequence ID" value="KAJ8467770.1"/>
    <property type="molecule type" value="Genomic_DNA"/>
</dbReference>
<proteinExistence type="predicted"/>
<dbReference type="GO" id="GO:0005886">
    <property type="term" value="C:plasma membrane"/>
    <property type="evidence" value="ECO:0007669"/>
    <property type="project" value="TreeGrafter"/>
</dbReference>
<dbReference type="PROSITE" id="PS51384">
    <property type="entry name" value="FAD_FR"/>
    <property type="match status" value="1"/>
</dbReference>
<gene>
    <name evidence="4" type="ORF">OPV22_030322</name>
</gene>
<dbReference type="Pfam" id="PF08022">
    <property type="entry name" value="FAD_binding_8"/>
    <property type="match status" value="1"/>
</dbReference>
<feature type="transmembrane region" description="Helical" evidence="2">
    <location>
        <begin position="38"/>
        <end position="59"/>
    </location>
</feature>
<keyword evidence="2" id="KW-1133">Transmembrane helix</keyword>
<dbReference type="PANTHER" id="PTHR11972:SF41">
    <property type="entry name" value="FERRIC REDUCTION OXIDASE 2"/>
    <property type="match status" value="1"/>
</dbReference>
<name>A0AAV8Q8N6_ENSVE</name>
<keyword evidence="1" id="KW-0560">Oxidoreductase</keyword>
<comment type="caution">
    <text evidence="4">The sequence shown here is derived from an EMBL/GenBank/DDBJ whole genome shotgun (WGS) entry which is preliminary data.</text>
</comment>
<dbReference type="InterPro" id="IPR050369">
    <property type="entry name" value="RBOH/FRE"/>
</dbReference>
<evidence type="ECO:0000313" key="4">
    <source>
        <dbReference type="EMBL" id="KAJ8467770.1"/>
    </source>
</evidence>
<evidence type="ECO:0000256" key="2">
    <source>
        <dbReference type="SAM" id="Phobius"/>
    </source>
</evidence>
<accession>A0AAV8Q8N6</accession>
<feature type="transmembrane region" description="Helical" evidence="2">
    <location>
        <begin position="79"/>
        <end position="99"/>
    </location>
</feature>